<dbReference type="KEGG" id="gaz:Pan241w_42820"/>
<accession>A0A517RJW3</accession>
<protein>
    <submittedName>
        <fullName evidence="1">Uncharacterized protein</fullName>
    </submittedName>
</protein>
<evidence type="ECO:0000313" key="1">
    <source>
        <dbReference type="EMBL" id="QDT44175.1"/>
    </source>
</evidence>
<dbReference type="AlphaFoldDB" id="A0A517RJW3"/>
<dbReference type="Proteomes" id="UP000317171">
    <property type="component" value="Chromosome"/>
</dbReference>
<gene>
    <name evidence="1" type="ORF">Pan241w_42820</name>
</gene>
<dbReference type="EMBL" id="CP036269">
    <property type="protein sequence ID" value="QDT44175.1"/>
    <property type="molecule type" value="Genomic_DNA"/>
</dbReference>
<organism evidence="1 2">
    <name type="scientific">Gimesia alba</name>
    <dbReference type="NCBI Taxonomy" id="2527973"/>
    <lineage>
        <taxon>Bacteria</taxon>
        <taxon>Pseudomonadati</taxon>
        <taxon>Planctomycetota</taxon>
        <taxon>Planctomycetia</taxon>
        <taxon>Planctomycetales</taxon>
        <taxon>Planctomycetaceae</taxon>
        <taxon>Gimesia</taxon>
    </lineage>
</organism>
<evidence type="ECO:0000313" key="2">
    <source>
        <dbReference type="Proteomes" id="UP000317171"/>
    </source>
</evidence>
<reference evidence="1 2" key="1">
    <citation type="submission" date="2019-02" db="EMBL/GenBank/DDBJ databases">
        <title>Deep-cultivation of Planctomycetes and their phenomic and genomic characterization uncovers novel biology.</title>
        <authorList>
            <person name="Wiegand S."/>
            <person name="Jogler M."/>
            <person name="Boedeker C."/>
            <person name="Pinto D."/>
            <person name="Vollmers J."/>
            <person name="Rivas-Marin E."/>
            <person name="Kohn T."/>
            <person name="Peeters S.H."/>
            <person name="Heuer A."/>
            <person name="Rast P."/>
            <person name="Oberbeckmann S."/>
            <person name="Bunk B."/>
            <person name="Jeske O."/>
            <person name="Meyerdierks A."/>
            <person name="Storesund J.E."/>
            <person name="Kallscheuer N."/>
            <person name="Luecker S."/>
            <person name="Lage O.M."/>
            <person name="Pohl T."/>
            <person name="Merkel B.J."/>
            <person name="Hornburger P."/>
            <person name="Mueller R.-W."/>
            <person name="Bruemmer F."/>
            <person name="Labrenz M."/>
            <person name="Spormann A.M."/>
            <person name="Op den Camp H."/>
            <person name="Overmann J."/>
            <person name="Amann R."/>
            <person name="Jetten M.S.M."/>
            <person name="Mascher T."/>
            <person name="Medema M.H."/>
            <person name="Devos D.P."/>
            <person name="Kaster A.-K."/>
            <person name="Ovreas L."/>
            <person name="Rohde M."/>
            <person name="Galperin M.Y."/>
            <person name="Jogler C."/>
        </authorList>
    </citation>
    <scope>NUCLEOTIDE SEQUENCE [LARGE SCALE GENOMIC DNA]</scope>
    <source>
        <strain evidence="1 2">Pan241w</strain>
    </source>
</reference>
<sequence length="33" mass="3948">MDDLIQNQWLFKKFIFPGKSKDCPIKIGYTKMI</sequence>
<proteinExistence type="predicted"/>
<keyword evidence="2" id="KW-1185">Reference proteome</keyword>
<name>A0A517RJW3_9PLAN</name>